<protein>
    <submittedName>
        <fullName evidence="6">GntR family transcriptional regulator</fullName>
    </submittedName>
</protein>
<dbReference type="OrthoDB" id="9815017at2"/>
<accession>G9WFN7</accession>
<dbReference type="InterPro" id="IPR036390">
    <property type="entry name" value="WH_DNA-bd_sf"/>
</dbReference>
<keyword evidence="2" id="KW-0805">Transcription regulation</keyword>
<dbReference type="InterPro" id="IPR000524">
    <property type="entry name" value="Tscrpt_reg_HTH_GntR"/>
</dbReference>
<dbReference type="PANTHER" id="PTHR44846">
    <property type="entry name" value="MANNOSYL-D-GLYCERATE TRANSPORT/METABOLISM SYSTEM REPRESSOR MNGR-RELATED"/>
    <property type="match status" value="1"/>
</dbReference>
<proteinExistence type="predicted"/>
<evidence type="ECO:0000313" key="6">
    <source>
        <dbReference type="EMBL" id="EHN59329.1"/>
    </source>
</evidence>
<evidence type="ECO:0000256" key="4">
    <source>
        <dbReference type="ARBA" id="ARBA00023163"/>
    </source>
</evidence>
<dbReference type="RefSeq" id="WP_007746185.1">
    <property type="nucleotide sequence ID" value="NZ_CM001398.1"/>
</dbReference>
<keyword evidence="1" id="KW-0678">Repressor</keyword>
<dbReference type="EMBL" id="AFVZ01000001">
    <property type="protein sequence ID" value="EHN59329.1"/>
    <property type="molecule type" value="Genomic_DNA"/>
</dbReference>
<dbReference type="SMART" id="SM00345">
    <property type="entry name" value="HTH_GNTR"/>
    <property type="match status" value="1"/>
</dbReference>
<dbReference type="eggNOG" id="COG2188">
    <property type="taxonomic scope" value="Bacteria"/>
</dbReference>
<dbReference type="GO" id="GO:0003677">
    <property type="term" value="F:DNA binding"/>
    <property type="evidence" value="ECO:0007669"/>
    <property type="project" value="UniProtKB-KW"/>
</dbReference>
<dbReference type="PROSITE" id="PS50949">
    <property type="entry name" value="HTH_GNTR"/>
    <property type="match status" value="1"/>
</dbReference>
<evidence type="ECO:0000256" key="1">
    <source>
        <dbReference type="ARBA" id="ARBA00022491"/>
    </source>
</evidence>
<dbReference type="Proteomes" id="UP000004959">
    <property type="component" value="Chromosome"/>
</dbReference>
<dbReference type="CDD" id="cd07377">
    <property type="entry name" value="WHTH_GntR"/>
    <property type="match status" value="1"/>
</dbReference>
<comment type="caution">
    <text evidence="6">The sequence shown here is derived from an EMBL/GenBank/DDBJ whole genome shotgun (WGS) entry which is preliminary data.</text>
</comment>
<dbReference type="Gene3D" id="3.40.1410.10">
    <property type="entry name" value="Chorismate lyase-like"/>
    <property type="match status" value="1"/>
</dbReference>
<dbReference type="FunFam" id="3.40.1410.10:FF:000008">
    <property type="entry name" value="Transcriptional regulator, GntR family"/>
    <property type="match status" value="1"/>
</dbReference>
<name>G9WFN7_9LACO</name>
<dbReference type="GO" id="GO:0003700">
    <property type="term" value="F:DNA-binding transcription factor activity"/>
    <property type="evidence" value="ECO:0007669"/>
    <property type="project" value="InterPro"/>
</dbReference>
<gene>
    <name evidence="6" type="ORF">OKIT_1246</name>
</gene>
<dbReference type="InterPro" id="IPR028978">
    <property type="entry name" value="Chorismate_lyase_/UTRA_dom_sf"/>
</dbReference>
<organism evidence="6 7">
    <name type="scientific">Oenococcus kitaharae DSM 17330</name>
    <dbReference type="NCBI Taxonomy" id="1045004"/>
    <lineage>
        <taxon>Bacteria</taxon>
        <taxon>Bacillati</taxon>
        <taxon>Bacillota</taxon>
        <taxon>Bacilli</taxon>
        <taxon>Lactobacillales</taxon>
        <taxon>Lactobacillaceae</taxon>
        <taxon>Oenococcus</taxon>
    </lineage>
</organism>
<keyword evidence="4" id="KW-0804">Transcription</keyword>
<reference evidence="6 7" key="1">
    <citation type="journal article" date="2012" name="PLoS ONE">
        <title>Functional divergence in the genus oenococcus as predicted by genome sequencing of the newly-described species, Oenococcus kitaharae.</title>
        <authorList>
            <person name="Borneman A.R."/>
            <person name="McCarthy J.M."/>
            <person name="Chambers P.J."/>
            <person name="Bartowsky E.J."/>
        </authorList>
    </citation>
    <scope>NUCLEOTIDE SEQUENCE [LARGE SCALE GENOMIC DNA]</scope>
    <source>
        <strain evidence="7">DSM17330</strain>
    </source>
</reference>
<evidence type="ECO:0000256" key="2">
    <source>
        <dbReference type="ARBA" id="ARBA00023015"/>
    </source>
</evidence>
<dbReference type="PRINTS" id="PR00035">
    <property type="entry name" value="HTHGNTR"/>
</dbReference>
<keyword evidence="3" id="KW-0238">DNA-binding</keyword>
<dbReference type="PATRIC" id="fig|1045004.4.peg.1229"/>
<dbReference type="InterPro" id="IPR050679">
    <property type="entry name" value="Bact_HTH_transcr_reg"/>
</dbReference>
<sequence length="240" mass="27366">MAKYIEIANQLRSDISQHKFSQDQPFPDQLDLANRFSTSRMTVQKSLNILRAEGLIYSRQGSGTFISKNADLIVQSDFGVDQYVGTSTLLGDRHQIESQVIKFEIRYPNDSEQIALRLNDKELIYDIIRQRVVDKEPYALEYSKMPVKVIPGLDDKVLHASIYGYIQNDLKLKIGSAFRKISADKANSNDEKYLKCGPMDPVLEVTQTVFLNTGIPFEFSSTRHRYDQGSVTVFVKSKLE</sequence>
<dbReference type="AlphaFoldDB" id="G9WFN7"/>
<evidence type="ECO:0000313" key="7">
    <source>
        <dbReference type="Proteomes" id="UP000004959"/>
    </source>
</evidence>
<dbReference type="GO" id="GO:0045892">
    <property type="term" value="P:negative regulation of DNA-templated transcription"/>
    <property type="evidence" value="ECO:0007669"/>
    <property type="project" value="TreeGrafter"/>
</dbReference>
<evidence type="ECO:0000259" key="5">
    <source>
        <dbReference type="PROSITE" id="PS50949"/>
    </source>
</evidence>
<dbReference type="Gene3D" id="1.10.10.10">
    <property type="entry name" value="Winged helix-like DNA-binding domain superfamily/Winged helix DNA-binding domain"/>
    <property type="match status" value="1"/>
</dbReference>
<dbReference type="Pfam" id="PF07702">
    <property type="entry name" value="UTRA"/>
    <property type="match status" value="1"/>
</dbReference>
<evidence type="ECO:0000256" key="3">
    <source>
        <dbReference type="ARBA" id="ARBA00023125"/>
    </source>
</evidence>
<dbReference type="HOGENOM" id="CLU_063236_5_0_9"/>
<feature type="domain" description="HTH gntR-type" evidence="5">
    <location>
        <begin position="1"/>
        <end position="69"/>
    </location>
</feature>
<dbReference type="SUPFAM" id="SSF46785">
    <property type="entry name" value="Winged helix' DNA-binding domain"/>
    <property type="match status" value="1"/>
</dbReference>
<dbReference type="InterPro" id="IPR036388">
    <property type="entry name" value="WH-like_DNA-bd_sf"/>
</dbReference>
<dbReference type="STRING" id="336988.NT96_07105"/>
<dbReference type="Pfam" id="PF00392">
    <property type="entry name" value="GntR"/>
    <property type="match status" value="1"/>
</dbReference>
<dbReference type="SMART" id="SM00866">
    <property type="entry name" value="UTRA"/>
    <property type="match status" value="1"/>
</dbReference>
<dbReference type="PANTHER" id="PTHR44846:SF5">
    <property type="entry name" value="HTH-TYPE TRANSCRIPTIONAL REGULATOR GMUR"/>
    <property type="match status" value="1"/>
</dbReference>
<dbReference type="InterPro" id="IPR011663">
    <property type="entry name" value="UTRA"/>
</dbReference>
<keyword evidence="7" id="KW-1185">Reference proteome</keyword>
<dbReference type="SUPFAM" id="SSF64288">
    <property type="entry name" value="Chorismate lyase-like"/>
    <property type="match status" value="1"/>
</dbReference>